<comment type="caution">
    <text evidence="1">The sequence shown here is derived from an EMBL/GenBank/DDBJ whole genome shotgun (WGS) entry which is preliminary data.</text>
</comment>
<gene>
    <name evidence="1" type="ORF">ACE1CA_25630</name>
</gene>
<dbReference type="Proteomes" id="UP001576780">
    <property type="component" value="Unassembled WGS sequence"/>
</dbReference>
<proteinExistence type="predicted"/>
<dbReference type="RefSeq" id="WP_413280234.1">
    <property type="nucleotide sequence ID" value="NZ_JBHFNT010000227.1"/>
</dbReference>
<sequence length="170" mass="19376">MSNLPNDDQRLVNFLRQNRPEIPPSDPELEEKLFQAIASSPTPQLHHHSPKNTSRHRQLWLVPPAIAASLALMFAGNYLRERSPLTSTSATVSPNNNLASKYNYFPDETQRPNHKELVKIESFLENNWSGVVTNNLSETTVETMQNEYLTLAKSKAYYPTRATNLVTTRR</sequence>
<organism evidence="1 2">
    <name type="scientific">Floridaenema evergladense BLCC-F167</name>
    <dbReference type="NCBI Taxonomy" id="3153639"/>
    <lineage>
        <taxon>Bacteria</taxon>
        <taxon>Bacillati</taxon>
        <taxon>Cyanobacteriota</taxon>
        <taxon>Cyanophyceae</taxon>
        <taxon>Oscillatoriophycideae</taxon>
        <taxon>Aerosakkonematales</taxon>
        <taxon>Aerosakkonemataceae</taxon>
        <taxon>Floridanema</taxon>
        <taxon>Floridanema evergladense</taxon>
    </lineage>
</organism>
<evidence type="ECO:0000313" key="2">
    <source>
        <dbReference type="Proteomes" id="UP001576780"/>
    </source>
</evidence>
<name>A0ABV4WSN3_9CYAN</name>
<keyword evidence="2" id="KW-1185">Reference proteome</keyword>
<protein>
    <submittedName>
        <fullName evidence="1">Uncharacterized protein</fullName>
    </submittedName>
</protein>
<evidence type="ECO:0000313" key="1">
    <source>
        <dbReference type="EMBL" id="MFB2837896.1"/>
    </source>
</evidence>
<reference evidence="1 2" key="1">
    <citation type="submission" date="2024-09" db="EMBL/GenBank/DDBJ databases">
        <title>Floridaenema gen nov. (Aerosakkonemataceae, Aerosakkonematales ord. nov., Cyanobacteria) from benthic tropical and subtropical fresh waters, with the description of four new species.</title>
        <authorList>
            <person name="Moretto J.A."/>
            <person name="Berthold D.E."/>
            <person name="Lefler F.W."/>
            <person name="Huang I.-S."/>
            <person name="Laughinghouse H. IV."/>
        </authorList>
    </citation>
    <scope>NUCLEOTIDE SEQUENCE [LARGE SCALE GENOMIC DNA]</scope>
    <source>
        <strain evidence="1 2">BLCC-F167</strain>
    </source>
</reference>
<dbReference type="EMBL" id="JBHFNT010000227">
    <property type="protein sequence ID" value="MFB2837896.1"/>
    <property type="molecule type" value="Genomic_DNA"/>
</dbReference>
<accession>A0ABV4WSN3</accession>